<feature type="coiled-coil region" evidence="1">
    <location>
        <begin position="231"/>
        <end position="258"/>
    </location>
</feature>
<gene>
    <name evidence="3" type="ORF">C6I21_03965</name>
</gene>
<feature type="coiled-coil region" evidence="1">
    <location>
        <begin position="287"/>
        <end position="368"/>
    </location>
</feature>
<feature type="coiled-coil region" evidence="1">
    <location>
        <begin position="729"/>
        <end position="804"/>
    </location>
</feature>
<evidence type="ECO:0000313" key="3">
    <source>
        <dbReference type="EMBL" id="PRO66506.1"/>
    </source>
</evidence>
<dbReference type="EMBL" id="PVNS01000003">
    <property type="protein sequence ID" value="PRO66506.1"/>
    <property type="molecule type" value="Genomic_DNA"/>
</dbReference>
<comment type="caution">
    <text evidence="3">The sequence shown here is derived from an EMBL/GenBank/DDBJ whole genome shotgun (WGS) entry which is preliminary data.</text>
</comment>
<keyword evidence="1" id="KW-0175">Coiled coil</keyword>
<feature type="coiled-coil region" evidence="1">
    <location>
        <begin position="430"/>
        <end position="463"/>
    </location>
</feature>
<evidence type="ECO:0000256" key="2">
    <source>
        <dbReference type="SAM" id="MobiDB-lite"/>
    </source>
</evidence>
<name>A0A2P6MJP0_ALKUR</name>
<organism evidence="3 4">
    <name type="scientific">Alkalicoccus urumqiensis</name>
    <name type="common">Bacillus urumqiensis</name>
    <dbReference type="NCBI Taxonomy" id="1548213"/>
    <lineage>
        <taxon>Bacteria</taxon>
        <taxon>Bacillati</taxon>
        <taxon>Bacillota</taxon>
        <taxon>Bacilli</taxon>
        <taxon>Bacillales</taxon>
        <taxon>Bacillaceae</taxon>
        <taxon>Alkalicoccus</taxon>
    </lineage>
</organism>
<feature type="coiled-coil region" evidence="1">
    <location>
        <begin position="838"/>
        <end position="943"/>
    </location>
</feature>
<accession>A0A2P6MJP0</accession>
<feature type="region of interest" description="Disordered" evidence="2">
    <location>
        <begin position="369"/>
        <end position="388"/>
    </location>
</feature>
<proteinExistence type="predicted"/>
<protein>
    <submittedName>
        <fullName evidence="3">TIGR02680 family protein</fullName>
    </submittedName>
</protein>
<dbReference type="OrthoDB" id="9776649at2"/>
<sequence length="1369" mass="158278">MSGEQWQMNRAGLVNFWYYDKEVFSFEDGKLLLRGANGSGKSVTMQSILPVLLDGRKSPDRLDPFGSRARRMEDYLLGEKEVSGHEERTGYLFLEYIKPESGQYITTGIGMQARRGKPMKSWYFLITDNRRAEVDFPLTLTHTGEEIPLSEKELENRIASGGHVVKTQKEYMELVNRYVFGFHSMEAYEDLIKLLIQLRSPKLSKDFKPTVIYEILESALPPLKDDEIRYLSDTIEQMDQTQQQIEQLRQEKESAGRVVSAYDRYNRYVAAERAAKWKQASAKRTGAEDEKDRLTALEEELAARAEELEKEETMQRAVVDRLETEQEQLQHHEVWALEKRLGEIQTETARYEKEAVRLEEKRDGKQREYGVKKAGLDDVNQEQRQEKQRRADLYLDMEGAAEAASFSSHTAHREDLERLGEKDHSFDVWNKAVRGHREHLREALALLEEKERQEVRFRELERMSSEQKQALDYTVQEYRRAGRWYSEELQKLEDAVFQWIAERPELEVTQEERRSVSRLLQGLEDETDYSGVTDLLFERIDRFRDRVQEARAGVLEAVRQKQEEKRQAEATYEDTASRKMIEPERAEGTVQHRETLARQGTGAVPFYEAVEFKEEVPEAERAQLEAALAEAGILDSLLTAERVTPVEDAVFVPDARMLVPTLADYLKADVEAGSPVPAAVAAEVLQSIPLDVSEAGIAVGMDGTYQLGPVQGHAPKQEQARYIGRTSRKRHREEQLRLLEEEIGRLKQEEEALLEKRAEKDAELERIRHWKSVFPKNMIVEDISREMEQLKQKQSLQAEQLEQTDAVWKQVQVELGRLQQKLYTYSHLFSFDLTAEAVREAAEEMEAYQEMLQELQNVSVRLGALQSRERDLQETLRDIEEELDYLQGEKHAAESQAERSRHQASALEEQLKLEGADALREKIQLVRSRLHEAKEELETVIRSRPEVRGDLKRTKEQLDGAGEKHRFWTAMEKAWEESVKQEVRRGFIAPENDSAESVLQETESALSSFEKPKLLEQLTKAVLEEQGVLSEYRMAHRTEEAVLPEALTDVPEAYEAYVVEFQQAKDRRIVQLYDQGSPVTPYYVAEKAASRYEEQKRYLDEQDRALYEDIIMNHIGTILRSRIRRASRWVKAMDAIMSERDNSSGLLFSVAWKPQRAESEAEMDTKDLVALLQRDSKYLREEDLDRITQHFQSRIAGAKEMLQLKQEGTTLLQVLKEVLDYRKWFAFELSFKRENEGVKRELTDNAFFRFSGGEKAMAMYIPLFTAAYSRYQEAAAQAPYIISLDEAFAGVDDMNIRDMFEVVEQLGFDYIMNSQALWGDYDTVSSLAVAELLRPKNADFVTVMRYTWDGARRKLLTPGGMENGPDTTA</sequence>
<dbReference type="SUPFAM" id="SSF52540">
    <property type="entry name" value="P-loop containing nucleoside triphosphate hydrolases"/>
    <property type="match status" value="1"/>
</dbReference>
<reference evidence="3 4" key="1">
    <citation type="submission" date="2018-03" db="EMBL/GenBank/DDBJ databases">
        <title>Bacillus urumqiensis sp. nov., a moderately haloalkaliphilic bacterium isolated from a salt lake.</title>
        <authorList>
            <person name="Zhao B."/>
            <person name="Liao Z."/>
        </authorList>
    </citation>
    <scope>NUCLEOTIDE SEQUENCE [LARGE SCALE GENOMIC DNA]</scope>
    <source>
        <strain evidence="3 4">BZ-SZ-XJ18</strain>
    </source>
</reference>
<evidence type="ECO:0000256" key="1">
    <source>
        <dbReference type="SAM" id="Coils"/>
    </source>
</evidence>
<dbReference type="NCBIfam" id="TIGR02680">
    <property type="entry name" value="TIGR02680 family protein"/>
    <property type="match status" value="1"/>
</dbReference>
<dbReference type="InterPro" id="IPR027417">
    <property type="entry name" value="P-loop_NTPase"/>
</dbReference>
<dbReference type="InterPro" id="IPR013496">
    <property type="entry name" value="CHP02680"/>
</dbReference>
<keyword evidence="4" id="KW-1185">Reference proteome</keyword>
<dbReference type="RefSeq" id="WP_105958144.1">
    <property type="nucleotide sequence ID" value="NZ_PVNS01000003.1"/>
</dbReference>
<dbReference type="Pfam" id="PF13558">
    <property type="entry name" value="SbcC_Walker_B"/>
    <property type="match status" value="1"/>
</dbReference>
<evidence type="ECO:0000313" key="4">
    <source>
        <dbReference type="Proteomes" id="UP000243650"/>
    </source>
</evidence>
<dbReference type="Proteomes" id="UP000243650">
    <property type="component" value="Unassembled WGS sequence"/>
</dbReference>